<dbReference type="AlphaFoldDB" id="A0A8T0FZV2"/>
<reference evidence="1" key="1">
    <citation type="journal article" date="2020" name="bioRxiv">
        <title>Chromosome-level reference genome of the European wasp spider Argiope bruennichi: a resource for studies on range expansion and evolutionary adaptation.</title>
        <authorList>
            <person name="Sheffer M.M."/>
            <person name="Hoppe A."/>
            <person name="Krehenwinkel H."/>
            <person name="Uhl G."/>
            <person name="Kuss A.W."/>
            <person name="Jensen L."/>
            <person name="Jensen C."/>
            <person name="Gillespie R.G."/>
            <person name="Hoff K.J."/>
            <person name="Prost S."/>
        </authorList>
    </citation>
    <scope>NUCLEOTIDE SEQUENCE</scope>
</reference>
<comment type="caution">
    <text evidence="1">The sequence shown here is derived from an EMBL/GenBank/DDBJ whole genome shotgun (WGS) entry which is preliminary data.</text>
</comment>
<gene>
    <name evidence="1" type="ORF">HNY73_000978</name>
</gene>
<organism evidence="1 2">
    <name type="scientific">Argiope bruennichi</name>
    <name type="common">Wasp spider</name>
    <name type="synonym">Aranea bruennichi</name>
    <dbReference type="NCBI Taxonomy" id="94029"/>
    <lineage>
        <taxon>Eukaryota</taxon>
        <taxon>Metazoa</taxon>
        <taxon>Ecdysozoa</taxon>
        <taxon>Arthropoda</taxon>
        <taxon>Chelicerata</taxon>
        <taxon>Arachnida</taxon>
        <taxon>Araneae</taxon>
        <taxon>Araneomorphae</taxon>
        <taxon>Entelegynae</taxon>
        <taxon>Araneoidea</taxon>
        <taxon>Araneidae</taxon>
        <taxon>Argiope</taxon>
    </lineage>
</organism>
<dbReference type="Proteomes" id="UP000807504">
    <property type="component" value="Unassembled WGS sequence"/>
</dbReference>
<keyword evidence="2" id="KW-1185">Reference proteome</keyword>
<dbReference type="EMBL" id="JABXBU010000001">
    <property type="protein sequence ID" value="KAF8796624.1"/>
    <property type="molecule type" value="Genomic_DNA"/>
</dbReference>
<name>A0A8T0FZV2_ARGBR</name>
<evidence type="ECO:0000313" key="1">
    <source>
        <dbReference type="EMBL" id="KAF8796624.1"/>
    </source>
</evidence>
<reference evidence="1" key="2">
    <citation type="submission" date="2020-06" db="EMBL/GenBank/DDBJ databases">
        <authorList>
            <person name="Sheffer M."/>
        </authorList>
    </citation>
    <scope>NUCLEOTIDE SEQUENCE</scope>
</reference>
<proteinExistence type="predicted"/>
<accession>A0A8T0FZV2</accession>
<protein>
    <submittedName>
        <fullName evidence="1">Uncharacterized protein</fullName>
    </submittedName>
</protein>
<sequence>MSTLVISSRISMSLASNGRGLCVKSGRLRGFYRSDTRFDGRGRSDTVYEHPLCTLLRFYPVWGPISGEPCS</sequence>
<evidence type="ECO:0000313" key="2">
    <source>
        <dbReference type="Proteomes" id="UP000807504"/>
    </source>
</evidence>